<dbReference type="STRING" id="1288291.A0A059F2S0"/>
<dbReference type="GO" id="GO:0005739">
    <property type="term" value="C:mitochondrion"/>
    <property type="evidence" value="ECO:0007669"/>
    <property type="project" value="TreeGrafter"/>
</dbReference>
<dbReference type="AlphaFoldDB" id="A0A059F2S0"/>
<dbReference type="InterPro" id="IPR002678">
    <property type="entry name" value="DUF34/NIF3"/>
</dbReference>
<name>A0A059F2S0_9MICR</name>
<keyword evidence="2" id="KW-0479">Metal-binding</keyword>
<feature type="binding site" evidence="2">
    <location>
        <position position="98"/>
    </location>
    <ligand>
        <name>a divalent metal cation</name>
        <dbReference type="ChEBI" id="CHEBI:60240"/>
        <label>1</label>
    </ligand>
</feature>
<proteinExistence type="inferred from homology"/>
<feature type="binding site" evidence="2">
    <location>
        <position position="213"/>
    </location>
    <ligand>
        <name>a divalent metal cation</name>
        <dbReference type="ChEBI" id="CHEBI:60240"/>
        <label>1</label>
    </ligand>
</feature>
<dbReference type="InterPro" id="IPR036069">
    <property type="entry name" value="DUF34/NIF3_sf"/>
</dbReference>
<dbReference type="Pfam" id="PF01784">
    <property type="entry name" value="DUF34_NIF3"/>
    <property type="match status" value="1"/>
</dbReference>
<dbReference type="Gene3D" id="3.40.1390.30">
    <property type="entry name" value="NIF3 (NGG1p interacting factor 3)-like"/>
    <property type="match status" value="1"/>
</dbReference>
<dbReference type="EMBL" id="KK365141">
    <property type="protein sequence ID" value="KCZ81490.1"/>
    <property type="molecule type" value="Genomic_DNA"/>
</dbReference>
<reference evidence="3 4" key="2">
    <citation type="submission" date="2014-03" db="EMBL/GenBank/DDBJ databases">
        <title>The Genome Sequence of Anncaliia algerae insect isolate PRA339.</title>
        <authorList>
            <consortium name="The Broad Institute Genome Sequencing Platform"/>
            <consortium name="The Broad Institute Genome Sequencing Center for Infectious Disease"/>
            <person name="Cuomo C."/>
            <person name="Becnel J."/>
            <person name="Sanscrainte N."/>
            <person name="Walker B."/>
            <person name="Young S.K."/>
            <person name="Zeng Q."/>
            <person name="Gargeya S."/>
            <person name="Fitzgerald M."/>
            <person name="Haas B."/>
            <person name="Abouelleil A."/>
            <person name="Alvarado L."/>
            <person name="Arachchi H.M."/>
            <person name="Berlin A.M."/>
            <person name="Chapman S.B."/>
            <person name="Dewar J."/>
            <person name="Goldberg J."/>
            <person name="Griggs A."/>
            <person name="Gujja S."/>
            <person name="Hansen M."/>
            <person name="Howarth C."/>
            <person name="Imamovic A."/>
            <person name="Larimer J."/>
            <person name="McCowan C."/>
            <person name="Murphy C."/>
            <person name="Neiman D."/>
            <person name="Pearson M."/>
            <person name="Priest M."/>
            <person name="Roberts A."/>
            <person name="Saif S."/>
            <person name="Shea T."/>
            <person name="Sisk P."/>
            <person name="Sykes S."/>
            <person name="Wortman J."/>
            <person name="Nusbaum C."/>
            <person name="Birren B."/>
        </authorList>
    </citation>
    <scope>NUCLEOTIDE SEQUENCE [LARGE SCALE GENOMIC DNA]</scope>
    <source>
        <strain evidence="3 4">PRA339</strain>
    </source>
</reference>
<evidence type="ECO:0000256" key="1">
    <source>
        <dbReference type="ARBA" id="ARBA00006964"/>
    </source>
</evidence>
<evidence type="ECO:0000313" key="3">
    <source>
        <dbReference type="EMBL" id="KCZ81490.1"/>
    </source>
</evidence>
<dbReference type="PANTHER" id="PTHR13799">
    <property type="entry name" value="NGG1 INTERACTING FACTOR 3"/>
    <property type="match status" value="1"/>
</dbReference>
<dbReference type="SUPFAM" id="SSF102705">
    <property type="entry name" value="NIF3 (NGG1p interacting factor 3)-like"/>
    <property type="match status" value="1"/>
</dbReference>
<protein>
    <submittedName>
        <fullName evidence="3">YbgI/family dinuclear metal center protein</fullName>
    </submittedName>
</protein>
<dbReference type="FunFam" id="3.40.1390.30:FF:000001">
    <property type="entry name" value="GTP cyclohydrolase 1 type 2"/>
    <property type="match status" value="1"/>
</dbReference>
<accession>A0A059F2S0</accession>
<dbReference type="GO" id="GO:0046872">
    <property type="term" value="F:metal ion binding"/>
    <property type="evidence" value="ECO:0007669"/>
    <property type="project" value="UniProtKB-KW"/>
</dbReference>
<evidence type="ECO:0000256" key="2">
    <source>
        <dbReference type="PIRSR" id="PIRSR602678-1"/>
    </source>
</evidence>
<evidence type="ECO:0000313" key="4">
    <source>
        <dbReference type="Proteomes" id="UP000030655"/>
    </source>
</evidence>
<dbReference type="OrthoDB" id="3345469at2759"/>
<feature type="binding site" evidence="2">
    <location>
        <position position="64"/>
    </location>
    <ligand>
        <name>a divalent metal cation</name>
        <dbReference type="ChEBI" id="CHEBI:60240"/>
        <label>2</label>
    </ligand>
</feature>
<dbReference type="HOGENOM" id="CLU_037423_0_1_1"/>
<dbReference type="Proteomes" id="UP000030655">
    <property type="component" value="Unassembled WGS sequence"/>
</dbReference>
<reference evidence="4" key="1">
    <citation type="submission" date="2013-02" db="EMBL/GenBank/DDBJ databases">
        <authorList>
            <consortium name="The Broad Institute Genome Sequencing Platform"/>
            <person name="Cuomo C."/>
            <person name="Becnel J."/>
            <person name="Sanscrainte N."/>
            <person name="Walker B."/>
            <person name="Young S.K."/>
            <person name="Zeng Q."/>
            <person name="Gargeya S."/>
            <person name="Fitzgerald M."/>
            <person name="Haas B."/>
            <person name="Abouelleil A."/>
            <person name="Alvarado L."/>
            <person name="Arachchi H.M."/>
            <person name="Berlin A.M."/>
            <person name="Chapman S.B."/>
            <person name="Dewar J."/>
            <person name="Goldberg J."/>
            <person name="Griggs A."/>
            <person name="Gujja S."/>
            <person name="Hansen M."/>
            <person name="Howarth C."/>
            <person name="Imamovic A."/>
            <person name="Larimer J."/>
            <person name="McCowan C."/>
            <person name="Murphy C."/>
            <person name="Neiman D."/>
            <person name="Pearson M."/>
            <person name="Priest M."/>
            <person name="Roberts A."/>
            <person name="Saif S."/>
            <person name="Shea T."/>
            <person name="Sisk P."/>
            <person name="Sykes S."/>
            <person name="Wortman J."/>
            <person name="Nusbaum C."/>
            <person name="Birren B."/>
        </authorList>
    </citation>
    <scope>NUCLEOTIDE SEQUENCE [LARGE SCALE GENOMIC DNA]</scope>
    <source>
        <strain evidence="4">PRA339</strain>
    </source>
</reference>
<sequence length="246" mass="28052">MIQEIVKEFTKRFPLSEGLTNWDNMGILISSKNNNKNILLTIDLTDEVLDECLNKNIQNVISYHPVIFKGFKSINSEEVVYKCILNSIAVYCPHTSLDKLMNEYLLKQIKISLNDQDFSFSFDSLACIGKINNNISQIADVVKKLLNLEKVRIAYPQNKEFIPENVLVGVGAGFTYVNVTNSLVITGEMRHHEILHAVKYGNVVILVEHSNGERFYLSELRNICAQLLPDFNIFISQKDKDPIEII</sequence>
<organism evidence="3 4">
    <name type="scientific">Anncaliia algerae PRA339</name>
    <dbReference type="NCBI Taxonomy" id="1288291"/>
    <lineage>
        <taxon>Eukaryota</taxon>
        <taxon>Fungi</taxon>
        <taxon>Fungi incertae sedis</taxon>
        <taxon>Microsporidia</taxon>
        <taxon>Tubulinosematoidea</taxon>
        <taxon>Tubulinosematidae</taxon>
        <taxon>Anncaliia</taxon>
    </lineage>
</organism>
<keyword evidence="4" id="KW-1185">Reference proteome</keyword>
<comment type="similarity">
    <text evidence="1">Belongs to the GTP cyclohydrolase I type 2/NIF3 family.</text>
</comment>
<feature type="binding site" evidence="2">
    <location>
        <position position="209"/>
    </location>
    <ligand>
        <name>a divalent metal cation</name>
        <dbReference type="ChEBI" id="CHEBI:60240"/>
        <label>1</label>
    </ligand>
</feature>
<dbReference type="VEuPathDB" id="MicrosporidiaDB:H312_01068"/>
<gene>
    <name evidence="3" type="ORF">H312_01068</name>
</gene>
<dbReference type="PANTHER" id="PTHR13799:SF13">
    <property type="entry name" value="NIF3-LIKE PROTEIN 1"/>
    <property type="match status" value="1"/>
</dbReference>